<dbReference type="RefSeq" id="WP_344023341.1">
    <property type="nucleotide sequence ID" value="NZ_BAAABX010000026.1"/>
</dbReference>
<comment type="caution">
    <text evidence="3">The sequence shown here is derived from an EMBL/GenBank/DDBJ whole genome shotgun (WGS) entry which is preliminary data.</text>
</comment>
<accession>A0ABP3IHE6</accession>
<feature type="region of interest" description="Disordered" evidence="1">
    <location>
        <begin position="24"/>
        <end position="63"/>
    </location>
</feature>
<dbReference type="PROSITE" id="PS51257">
    <property type="entry name" value="PROKAR_LIPOPROTEIN"/>
    <property type="match status" value="1"/>
</dbReference>
<protein>
    <recommendedName>
        <fullName evidence="5">Lipoprotein</fullName>
    </recommendedName>
</protein>
<keyword evidence="4" id="KW-1185">Reference proteome</keyword>
<evidence type="ECO:0000313" key="4">
    <source>
        <dbReference type="Proteomes" id="UP001500879"/>
    </source>
</evidence>
<organism evidence="3 4">
    <name type="scientific">Streptomyces luteireticuli</name>
    <dbReference type="NCBI Taxonomy" id="173858"/>
    <lineage>
        <taxon>Bacteria</taxon>
        <taxon>Bacillati</taxon>
        <taxon>Actinomycetota</taxon>
        <taxon>Actinomycetes</taxon>
        <taxon>Kitasatosporales</taxon>
        <taxon>Streptomycetaceae</taxon>
        <taxon>Streptomyces</taxon>
    </lineage>
</organism>
<proteinExistence type="predicted"/>
<dbReference type="EMBL" id="BAAABX010000026">
    <property type="protein sequence ID" value="GAA0403457.1"/>
    <property type="molecule type" value="Genomic_DNA"/>
</dbReference>
<evidence type="ECO:0000256" key="2">
    <source>
        <dbReference type="SAM" id="SignalP"/>
    </source>
</evidence>
<evidence type="ECO:0000256" key="1">
    <source>
        <dbReference type="SAM" id="MobiDB-lite"/>
    </source>
</evidence>
<evidence type="ECO:0008006" key="5">
    <source>
        <dbReference type="Google" id="ProtNLM"/>
    </source>
</evidence>
<dbReference type="Proteomes" id="UP001500879">
    <property type="component" value="Unassembled WGS sequence"/>
</dbReference>
<sequence length="197" mass="21110">MRTTKKTALAAVAVFAALALTACNGSDDGKKSGGKATPDSMKSEALKAGQPASELQELTADKKTGKFTVTGQRVVMGKPESLKGNKEDEKKYAGKTVAYVYLSAKLSDGDAPMKPPMVITNIGALSQGSLPATRLMVIGSLPGTPADCHDEDFNKPWQKGEERTFCQPVVVPESSKVSHITFMRGFYKEPLKWALEK</sequence>
<evidence type="ECO:0000313" key="3">
    <source>
        <dbReference type="EMBL" id="GAA0403457.1"/>
    </source>
</evidence>
<name>A0ABP3IHE6_9ACTN</name>
<keyword evidence="2" id="KW-0732">Signal</keyword>
<feature type="signal peptide" evidence="2">
    <location>
        <begin position="1"/>
        <end position="21"/>
    </location>
</feature>
<feature type="chain" id="PRO_5046969417" description="Lipoprotein" evidence="2">
    <location>
        <begin position="22"/>
        <end position="197"/>
    </location>
</feature>
<gene>
    <name evidence="3" type="ORF">GCM10010357_25590</name>
</gene>
<reference evidence="4" key="1">
    <citation type="journal article" date="2019" name="Int. J. Syst. Evol. Microbiol.">
        <title>The Global Catalogue of Microorganisms (GCM) 10K type strain sequencing project: providing services to taxonomists for standard genome sequencing and annotation.</title>
        <authorList>
            <consortium name="The Broad Institute Genomics Platform"/>
            <consortium name="The Broad Institute Genome Sequencing Center for Infectious Disease"/>
            <person name="Wu L."/>
            <person name="Ma J."/>
        </authorList>
    </citation>
    <scope>NUCLEOTIDE SEQUENCE [LARGE SCALE GENOMIC DNA]</scope>
    <source>
        <strain evidence="4">JCM 4788</strain>
    </source>
</reference>